<feature type="transmembrane region" description="Helical" evidence="1">
    <location>
        <begin position="32"/>
        <end position="48"/>
    </location>
</feature>
<keyword evidence="1" id="KW-0472">Membrane</keyword>
<evidence type="ECO:0000256" key="1">
    <source>
        <dbReference type="SAM" id="Phobius"/>
    </source>
</evidence>
<comment type="caution">
    <text evidence="2">The sequence shown here is derived from an EMBL/GenBank/DDBJ whole genome shotgun (WGS) entry which is preliminary data.</text>
</comment>
<protein>
    <recommendedName>
        <fullName evidence="4">Acyltransferase 3 domain-containing protein</fullName>
    </recommendedName>
</protein>
<keyword evidence="1" id="KW-1133">Transmembrane helix</keyword>
<gene>
    <name evidence="2" type="ORF">H9882_03530</name>
</gene>
<keyword evidence="1" id="KW-0812">Transmembrane</keyword>
<evidence type="ECO:0000313" key="3">
    <source>
        <dbReference type="Proteomes" id="UP000713596"/>
    </source>
</evidence>
<accession>A0A948WRU6</accession>
<feature type="transmembrane region" description="Helical" evidence="1">
    <location>
        <begin position="60"/>
        <end position="81"/>
    </location>
</feature>
<proteinExistence type="predicted"/>
<feature type="transmembrane region" description="Helical" evidence="1">
    <location>
        <begin position="124"/>
        <end position="144"/>
    </location>
</feature>
<sequence length="223" mass="25915">MDRKQLGQLIGIMVIIKSVLPMVFIQMEISEFVWFVTVYLIAAYIRLYDNRLFCLPAKLYVWVAFPVLAVQISLSVILEFVKKAIPGIEKNVMYFADTERLFVLVVSVSLFLMFKNMDIKHSAFVNKIAASTFAVYLIHNNPLLLRILWLDIFKTNEFVDEPWFILHMIGTILCVYVVCTVIDMLCARTVIPWVTRFYTFLWEKICAAASRIGAYSQWFLAKL</sequence>
<evidence type="ECO:0008006" key="4">
    <source>
        <dbReference type="Google" id="ProtNLM"/>
    </source>
</evidence>
<reference evidence="2" key="2">
    <citation type="submission" date="2021-04" db="EMBL/GenBank/DDBJ databases">
        <authorList>
            <person name="Gilroy R."/>
        </authorList>
    </citation>
    <scope>NUCLEOTIDE SEQUENCE</scope>
    <source>
        <strain evidence="2">B5_2728</strain>
    </source>
</reference>
<name>A0A948WRU6_9FIRM</name>
<dbReference type="EMBL" id="JAHLFP010000025">
    <property type="protein sequence ID" value="MBU3805946.1"/>
    <property type="molecule type" value="Genomic_DNA"/>
</dbReference>
<reference evidence="2" key="1">
    <citation type="journal article" date="2021" name="PeerJ">
        <title>Extensive microbial diversity within the chicken gut microbiome revealed by metagenomics and culture.</title>
        <authorList>
            <person name="Gilroy R."/>
            <person name="Ravi A."/>
            <person name="Getino M."/>
            <person name="Pursley I."/>
            <person name="Horton D.L."/>
            <person name="Alikhan N.F."/>
            <person name="Baker D."/>
            <person name="Gharbi K."/>
            <person name="Hall N."/>
            <person name="Watson M."/>
            <person name="Adriaenssens E.M."/>
            <person name="Foster-Nyarko E."/>
            <person name="Jarju S."/>
            <person name="Secka A."/>
            <person name="Antonio M."/>
            <person name="Oren A."/>
            <person name="Chaudhuri R.R."/>
            <person name="La Ragione R."/>
            <person name="Hildebrand F."/>
            <person name="Pallen M.J."/>
        </authorList>
    </citation>
    <scope>NUCLEOTIDE SEQUENCE</scope>
    <source>
        <strain evidence="2">B5_2728</strain>
    </source>
</reference>
<feature type="transmembrane region" description="Helical" evidence="1">
    <location>
        <begin position="101"/>
        <end position="117"/>
    </location>
</feature>
<dbReference type="Proteomes" id="UP000713596">
    <property type="component" value="Unassembled WGS sequence"/>
</dbReference>
<organism evidence="2 3">
    <name type="scientific">Candidatus Allofournierella pullistercoris</name>
    <dbReference type="NCBI Taxonomy" id="2838597"/>
    <lineage>
        <taxon>Bacteria</taxon>
        <taxon>Bacillati</taxon>
        <taxon>Bacillota</taxon>
        <taxon>Clostridia</taxon>
        <taxon>Eubacteriales</taxon>
        <taxon>Oscillospiraceae</taxon>
        <taxon>Allofournierella</taxon>
    </lineage>
</organism>
<evidence type="ECO:0000313" key="2">
    <source>
        <dbReference type="EMBL" id="MBU3805946.1"/>
    </source>
</evidence>
<feature type="transmembrane region" description="Helical" evidence="1">
    <location>
        <begin position="7"/>
        <end position="26"/>
    </location>
</feature>
<dbReference type="AlphaFoldDB" id="A0A948WRU6"/>
<feature type="transmembrane region" description="Helical" evidence="1">
    <location>
        <begin position="164"/>
        <end position="186"/>
    </location>
</feature>